<dbReference type="Proteomes" id="UP000636505">
    <property type="component" value="Unassembled WGS sequence"/>
</dbReference>
<name>A0A8J7ALH5_9CYAN</name>
<dbReference type="InterPro" id="IPR029052">
    <property type="entry name" value="Metallo-depent_PP-like"/>
</dbReference>
<evidence type="ECO:0000313" key="2">
    <source>
        <dbReference type="EMBL" id="MBE9080068.1"/>
    </source>
</evidence>
<gene>
    <name evidence="2" type="ORF">IQ241_22710</name>
</gene>
<dbReference type="GO" id="GO:0005737">
    <property type="term" value="C:cytoplasm"/>
    <property type="evidence" value="ECO:0007669"/>
    <property type="project" value="TreeGrafter"/>
</dbReference>
<protein>
    <submittedName>
        <fullName evidence="2">Serine/threonine protein phosphatase</fullName>
    </submittedName>
</protein>
<organism evidence="2 3">
    <name type="scientific">Vasconcelosia minhoensis LEGE 07310</name>
    <dbReference type="NCBI Taxonomy" id="915328"/>
    <lineage>
        <taxon>Bacteria</taxon>
        <taxon>Bacillati</taxon>
        <taxon>Cyanobacteriota</taxon>
        <taxon>Cyanophyceae</taxon>
        <taxon>Nodosilineales</taxon>
        <taxon>Cymatolegaceae</taxon>
        <taxon>Vasconcelosia</taxon>
        <taxon>Vasconcelosia minhoensis</taxon>
    </lineage>
</organism>
<comment type="caution">
    <text evidence="2">The sequence shown here is derived from an EMBL/GenBank/DDBJ whole genome shotgun (WGS) entry which is preliminary data.</text>
</comment>
<feature type="domain" description="Calcineurin-like phosphoesterase" evidence="1">
    <location>
        <begin position="8"/>
        <end position="171"/>
    </location>
</feature>
<dbReference type="SUPFAM" id="SSF56300">
    <property type="entry name" value="Metallo-dependent phosphatases"/>
    <property type="match status" value="1"/>
</dbReference>
<reference evidence="2" key="1">
    <citation type="submission" date="2020-10" db="EMBL/GenBank/DDBJ databases">
        <authorList>
            <person name="Castelo-Branco R."/>
            <person name="Eusebio N."/>
            <person name="Adriana R."/>
            <person name="Vieira A."/>
            <person name="Brugerolle De Fraissinette N."/>
            <person name="Rezende De Castro R."/>
            <person name="Schneider M.P."/>
            <person name="Vasconcelos V."/>
            <person name="Leao P.N."/>
        </authorList>
    </citation>
    <scope>NUCLEOTIDE SEQUENCE</scope>
    <source>
        <strain evidence="2">LEGE 07310</strain>
    </source>
</reference>
<keyword evidence="3" id="KW-1185">Reference proteome</keyword>
<evidence type="ECO:0000313" key="3">
    <source>
        <dbReference type="Proteomes" id="UP000636505"/>
    </source>
</evidence>
<dbReference type="PANTHER" id="PTHR42850:SF4">
    <property type="entry name" value="ZINC-DEPENDENT ENDOPOLYPHOSPHATASE"/>
    <property type="match status" value="1"/>
</dbReference>
<dbReference type="InterPro" id="IPR050126">
    <property type="entry name" value="Ap4A_hydrolase"/>
</dbReference>
<dbReference type="EMBL" id="JADEXG010000081">
    <property type="protein sequence ID" value="MBE9080068.1"/>
    <property type="molecule type" value="Genomic_DNA"/>
</dbReference>
<evidence type="ECO:0000259" key="1">
    <source>
        <dbReference type="Pfam" id="PF00149"/>
    </source>
</evidence>
<dbReference type="RefSeq" id="WP_193911655.1">
    <property type="nucleotide sequence ID" value="NZ_JADEXG010000081.1"/>
</dbReference>
<dbReference type="InterPro" id="IPR004843">
    <property type="entry name" value="Calcineurin-like_PHP"/>
</dbReference>
<dbReference type="Pfam" id="PF00149">
    <property type="entry name" value="Metallophos"/>
    <property type="match status" value="1"/>
</dbReference>
<dbReference type="GO" id="GO:0008803">
    <property type="term" value="F:bis(5'-nucleosyl)-tetraphosphatase (symmetrical) activity"/>
    <property type="evidence" value="ECO:0007669"/>
    <property type="project" value="TreeGrafter"/>
</dbReference>
<dbReference type="GO" id="GO:0016791">
    <property type="term" value="F:phosphatase activity"/>
    <property type="evidence" value="ECO:0007669"/>
    <property type="project" value="TreeGrafter"/>
</dbReference>
<accession>A0A8J7ALH5</accession>
<dbReference type="GO" id="GO:0110154">
    <property type="term" value="P:RNA decapping"/>
    <property type="evidence" value="ECO:0007669"/>
    <property type="project" value="TreeGrafter"/>
</dbReference>
<proteinExistence type="predicted"/>
<dbReference type="CDD" id="cd00144">
    <property type="entry name" value="MPP_PPP_family"/>
    <property type="match status" value="1"/>
</dbReference>
<sequence length="250" mass="27941">MTNPPRRIFIGDVHGHYDGLMQLFETIAPARGDQIYFVGDLIDRGPKSAHVIEFVRKNNYPCVLGNHEQLLLDAFPNGGTNMAAFQNWLYSGGQTTLASYSTTDHLLAHIEWLKKLPLFLDLGDIWLVHAGIDPRKPLGQQTSQDFCWVREPFQSFERPYFTDKLVIVGHTITFTLPDVSPGQIAQGPGWLGIDTGAYHSKSGWLTAVDIDNALVYQANVFQKATRTRSLKDAIAPISPQKIGRRARQPA</sequence>
<dbReference type="AlphaFoldDB" id="A0A8J7ALH5"/>
<dbReference type="Gene3D" id="3.60.21.10">
    <property type="match status" value="1"/>
</dbReference>
<dbReference type="PANTHER" id="PTHR42850">
    <property type="entry name" value="METALLOPHOSPHOESTERASE"/>
    <property type="match status" value="1"/>
</dbReference>